<feature type="compositionally biased region" description="Acidic residues" evidence="1">
    <location>
        <begin position="231"/>
        <end position="245"/>
    </location>
</feature>
<proteinExistence type="predicted"/>
<evidence type="ECO:0000256" key="1">
    <source>
        <dbReference type="SAM" id="MobiDB-lite"/>
    </source>
</evidence>
<dbReference type="RefSeq" id="WP_035122792.1">
    <property type="nucleotide sequence ID" value="NZ_JRNE01000059.1"/>
</dbReference>
<reference evidence="4 5" key="1">
    <citation type="submission" date="2014-07" db="EMBL/GenBank/DDBJ databases">
        <authorList>
            <person name="McCorrison J."/>
            <person name="Sanka R."/>
            <person name="Torralba M."/>
            <person name="Gillis M."/>
            <person name="Haft D.H."/>
            <person name="Methe B."/>
            <person name="Sutton G."/>
            <person name="Nelson K.E."/>
        </authorList>
    </citation>
    <scope>NUCLEOTIDE SEQUENCE [LARGE SCALE GENOMIC DNA]</scope>
    <source>
        <strain evidence="4 5">DNF00450</strain>
    </source>
</reference>
<evidence type="ECO:0000256" key="2">
    <source>
        <dbReference type="SAM" id="Phobius"/>
    </source>
</evidence>
<keyword evidence="2" id="KW-0812">Transmembrane</keyword>
<evidence type="ECO:0000313" key="5">
    <source>
        <dbReference type="Proteomes" id="UP000029548"/>
    </source>
</evidence>
<accession>A0A095ZBN4</accession>
<keyword evidence="2" id="KW-0472">Membrane</keyword>
<comment type="caution">
    <text evidence="4">The sequence shown here is derived from an EMBL/GenBank/DDBJ whole genome shotgun (WGS) entry which is preliminary data.</text>
</comment>
<dbReference type="EMBL" id="JRNE01000059">
    <property type="protein sequence ID" value="KGF16137.1"/>
    <property type="molecule type" value="Genomic_DNA"/>
</dbReference>
<dbReference type="Pfam" id="PF05257">
    <property type="entry name" value="CHAP"/>
    <property type="match status" value="1"/>
</dbReference>
<evidence type="ECO:0000259" key="3">
    <source>
        <dbReference type="Pfam" id="PF05257"/>
    </source>
</evidence>
<organism evidence="4 5">
    <name type="scientific">Corynebacterium freneyi DNF00450</name>
    <dbReference type="NCBI Taxonomy" id="1287475"/>
    <lineage>
        <taxon>Bacteria</taxon>
        <taxon>Bacillati</taxon>
        <taxon>Actinomycetota</taxon>
        <taxon>Actinomycetes</taxon>
        <taxon>Mycobacteriales</taxon>
        <taxon>Corynebacteriaceae</taxon>
        <taxon>Corynebacterium</taxon>
    </lineage>
</organism>
<evidence type="ECO:0000313" key="4">
    <source>
        <dbReference type="EMBL" id="KGF16137.1"/>
    </source>
</evidence>
<dbReference type="InterPro" id="IPR007921">
    <property type="entry name" value="CHAP_dom"/>
</dbReference>
<gene>
    <name evidence="4" type="ORF">HMPREF1650_09360</name>
</gene>
<dbReference type="Proteomes" id="UP000029548">
    <property type="component" value="Unassembled WGS sequence"/>
</dbReference>
<dbReference type="eggNOG" id="COG4322">
    <property type="taxonomic scope" value="Bacteria"/>
</dbReference>
<feature type="transmembrane region" description="Helical" evidence="2">
    <location>
        <begin position="12"/>
        <end position="33"/>
    </location>
</feature>
<feature type="domain" description="Peptidase C51" evidence="3">
    <location>
        <begin position="97"/>
        <end position="186"/>
    </location>
</feature>
<name>A0A095ZBN4_9CORY</name>
<dbReference type="AlphaFoldDB" id="A0A095ZBN4"/>
<protein>
    <recommendedName>
        <fullName evidence="3">Peptidase C51 domain-containing protein</fullName>
    </recommendedName>
</protein>
<sequence>MTDADRSRRFRLAPWPILLLSFVFVFGAAMSAWGPVNVLAWRGGEFPDVDPERPTYQQRIAEIGREQYGEQPDGARYFSRGDEVAVLDDGSSSAEGRWDAAFVSWVLNEAGLPVRPETAGDVDAWLIDDPLELAGAMADRGAYIDADDEPEFSPQIGDLIFYDYPGPFGHHVNIVVAVSGDVVTVGGDELGRVGLAHMNLRNRSGIMGWGATGRLEDPIAPEPSAAAGDANDGEAGETGEADPEFASDPTATPEDAPR</sequence>
<feature type="region of interest" description="Disordered" evidence="1">
    <location>
        <begin position="213"/>
        <end position="258"/>
    </location>
</feature>
<keyword evidence="2" id="KW-1133">Transmembrane helix</keyword>